<organism evidence="2 3">
    <name type="scientific">Oculimacula yallundae</name>
    <dbReference type="NCBI Taxonomy" id="86028"/>
    <lineage>
        <taxon>Eukaryota</taxon>
        <taxon>Fungi</taxon>
        <taxon>Dikarya</taxon>
        <taxon>Ascomycota</taxon>
        <taxon>Pezizomycotina</taxon>
        <taxon>Leotiomycetes</taxon>
        <taxon>Helotiales</taxon>
        <taxon>Ploettnerulaceae</taxon>
        <taxon>Oculimacula</taxon>
    </lineage>
</organism>
<sequence>MSSRHSGSSRHRSHQSRGMEANAEEMIEQVKTVIAQLNDVVASSSHEWETYLPSARSALAALDHVRFFRDPQRYAEQIWILHGLQGYAFHDPDSGCILDVADFCQAAWLRILRNYPDDVQTLTGLGSNWLQRSQATLARIQREEGNDSSSQGSGQAASSQTDPRRQGPLYVEARGYLQPAVDFYARAVRSSDALGECSGDILASAAESQMSLGNVTASPGDERCFTQAIRYLRRAEAIPGYNLSIYLEQYLNDYGRYVS</sequence>
<proteinExistence type="predicted"/>
<evidence type="ECO:0000313" key="2">
    <source>
        <dbReference type="EMBL" id="KAL2065118.1"/>
    </source>
</evidence>
<accession>A0ABR4C596</accession>
<reference evidence="2 3" key="1">
    <citation type="journal article" date="2024" name="Commun. Biol.">
        <title>Comparative genomic analysis of thermophilic fungi reveals convergent evolutionary adaptations and gene losses.</title>
        <authorList>
            <person name="Steindorff A.S."/>
            <person name="Aguilar-Pontes M.V."/>
            <person name="Robinson A.J."/>
            <person name="Andreopoulos B."/>
            <person name="LaButti K."/>
            <person name="Kuo A."/>
            <person name="Mondo S."/>
            <person name="Riley R."/>
            <person name="Otillar R."/>
            <person name="Haridas S."/>
            <person name="Lipzen A."/>
            <person name="Grimwood J."/>
            <person name="Schmutz J."/>
            <person name="Clum A."/>
            <person name="Reid I.D."/>
            <person name="Moisan M.C."/>
            <person name="Butler G."/>
            <person name="Nguyen T.T.M."/>
            <person name="Dewar K."/>
            <person name="Conant G."/>
            <person name="Drula E."/>
            <person name="Henrissat B."/>
            <person name="Hansel C."/>
            <person name="Singer S."/>
            <person name="Hutchinson M.I."/>
            <person name="de Vries R.P."/>
            <person name="Natvig D.O."/>
            <person name="Powell A.J."/>
            <person name="Tsang A."/>
            <person name="Grigoriev I.V."/>
        </authorList>
    </citation>
    <scope>NUCLEOTIDE SEQUENCE [LARGE SCALE GENOMIC DNA]</scope>
    <source>
        <strain evidence="2 3">CBS 494.80</strain>
    </source>
</reference>
<evidence type="ECO:0000256" key="1">
    <source>
        <dbReference type="SAM" id="MobiDB-lite"/>
    </source>
</evidence>
<evidence type="ECO:0000313" key="3">
    <source>
        <dbReference type="Proteomes" id="UP001595075"/>
    </source>
</evidence>
<name>A0ABR4C596_9HELO</name>
<dbReference type="EMBL" id="JAZHXI010000013">
    <property type="protein sequence ID" value="KAL2065118.1"/>
    <property type="molecule type" value="Genomic_DNA"/>
</dbReference>
<gene>
    <name evidence="2" type="ORF">VTL71DRAFT_4258</name>
</gene>
<dbReference type="Proteomes" id="UP001595075">
    <property type="component" value="Unassembled WGS sequence"/>
</dbReference>
<protein>
    <submittedName>
        <fullName evidence="2">Uncharacterized protein</fullName>
    </submittedName>
</protein>
<keyword evidence="3" id="KW-1185">Reference proteome</keyword>
<feature type="compositionally biased region" description="Low complexity" evidence="1">
    <location>
        <begin position="148"/>
        <end position="160"/>
    </location>
</feature>
<feature type="region of interest" description="Disordered" evidence="1">
    <location>
        <begin position="141"/>
        <end position="165"/>
    </location>
</feature>
<comment type="caution">
    <text evidence="2">The sequence shown here is derived from an EMBL/GenBank/DDBJ whole genome shotgun (WGS) entry which is preliminary data.</text>
</comment>
<feature type="region of interest" description="Disordered" evidence="1">
    <location>
        <begin position="1"/>
        <end position="21"/>
    </location>
</feature>